<keyword evidence="1" id="KW-0614">Plasmid</keyword>
<dbReference type="RefSeq" id="WP_012449414.1">
    <property type="nucleotide sequence ID" value="NC_010721.1"/>
</dbReference>
<organism evidence="1 2">
    <name type="scientific">Methylorubrum populi (strain ATCC BAA-705 / NCIMB 13946 / BJ001)</name>
    <name type="common">Methylobacterium populi</name>
    <dbReference type="NCBI Taxonomy" id="441620"/>
    <lineage>
        <taxon>Bacteria</taxon>
        <taxon>Pseudomonadati</taxon>
        <taxon>Pseudomonadota</taxon>
        <taxon>Alphaproteobacteria</taxon>
        <taxon>Hyphomicrobiales</taxon>
        <taxon>Methylobacteriaceae</taxon>
        <taxon>Methylorubrum</taxon>
    </lineage>
</organism>
<dbReference type="AlphaFoldDB" id="B1ZM81"/>
<geneLocation type="plasmid" evidence="1 2">
    <name>pMPOP02</name>
</geneLocation>
<proteinExistence type="predicted"/>
<gene>
    <name evidence="1" type="ordered locus">Mpop_5465</name>
</gene>
<dbReference type="HOGENOM" id="CLU_2974307_0_0_5"/>
<evidence type="ECO:0000313" key="2">
    <source>
        <dbReference type="Proteomes" id="UP000007136"/>
    </source>
</evidence>
<sequence>MTREEEFNRALAQRQLADERAHLEAHARYLARIGCKDRFKLAGLRNAFDELARKEARQ</sequence>
<reference evidence="1" key="1">
    <citation type="submission" date="2008-04" db="EMBL/GenBank/DDBJ databases">
        <title>Complete sequence of plamid2 of Methylobacterium populi BJ001.</title>
        <authorList>
            <consortium name="US DOE Joint Genome Institute"/>
            <person name="Copeland A."/>
            <person name="Lucas S."/>
            <person name="Lapidus A."/>
            <person name="Glavina del Rio T."/>
            <person name="Dalin E."/>
            <person name="Tice H."/>
            <person name="Bruce D."/>
            <person name="Goodwin L."/>
            <person name="Pitluck S."/>
            <person name="Chertkov O."/>
            <person name="Brettin T."/>
            <person name="Detter J.C."/>
            <person name="Han C."/>
            <person name="Kuske C.R."/>
            <person name="Schmutz J."/>
            <person name="Larimer F."/>
            <person name="Land M."/>
            <person name="Hauser L."/>
            <person name="Kyrpides N."/>
            <person name="Mikhailova N."/>
            <person name="Marx C."/>
            <person name="Richardson P."/>
        </authorList>
    </citation>
    <scope>NUCLEOTIDE SEQUENCE [LARGE SCALE GENOMIC DNA]</scope>
    <source>
        <strain evidence="1">BJ001</strain>
        <plasmid evidence="1">pMPOP02</plasmid>
    </source>
</reference>
<name>B1ZM81_METPB</name>
<accession>B1ZM81</accession>
<evidence type="ECO:0000313" key="1">
    <source>
        <dbReference type="EMBL" id="ACB83554.1"/>
    </source>
</evidence>
<dbReference type="EMBL" id="CP001031">
    <property type="protein sequence ID" value="ACB83554.1"/>
    <property type="molecule type" value="Genomic_DNA"/>
</dbReference>
<dbReference type="KEGG" id="mpo:Mpop_5465"/>
<dbReference type="Proteomes" id="UP000007136">
    <property type="component" value="Plasmid pMPOP02"/>
</dbReference>
<protein>
    <submittedName>
        <fullName evidence="1">Uncharacterized protein</fullName>
    </submittedName>
</protein>